<dbReference type="GO" id="GO:0000166">
    <property type="term" value="F:nucleotide binding"/>
    <property type="evidence" value="ECO:0007669"/>
    <property type="project" value="InterPro"/>
</dbReference>
<feature type="non-terminal residue" evidence="2">
    <location>
        <position position="237"/>
    </location>
</feature>
<proteinExistence type="predicted"/>
<dbReference type="AlphaFoldDB" id="X0Y893"/>
<reference evidence="2" key="1">
    <citation type="journal article" date="2014" name="Front. Microbiol.">
        <title>High frequency of phylogenetically diverse reductive dehalogenase-homologous genes in deep subseafloor sedimentary metagenomes.</title>
        <authorList>
            <person name="Kawai M."/>
            <person name="Futagami T."/>
            <person name="Toyoda A."/>
            <person name="Takaki Y."/>
            <person name="Nishi S."/>
            <person name="Hori S."/>
            <person name="Arai W."/>
            <person name="Tsubouchi T."/>
            <person name="Morono Y."/>
            <person name="Uchiyama I."/>
            <person name="Ito T."/>
            <person name="Fujiyama A."/>
            <person name="Inagaki F."/>
            <person name="Takami H."/>
        </authorList>
    </citation>
    <scope>NUCLEOTIDE SEQUENCE</scope>
    <source>
        <strain evidence="2">Expedition CK06-06</strain>
    </source>
</reference>
<dbReference type="InterPro" id="IPR000683">
    <property type="entry name" value="Gfo/Idh/MocA-like_OxRdtase_N"/>
</dbReference>
<comment type="caution">
    <text evidence="2">The sequence shown here is derived from an EMBL/GenBank/DDBJ whole genome shotgun (WGS) entry which is preliminary data.</text>
</comment>
<feature type="domain" description="Gfo/Idh/MocA-like oxidoreductase N-terminal" evidence="1">
    <location>
        <begin position="22"/>
        <end position="110"/>
    </location>
</feature>
<evidence type="ECO:0000313" key="2">
    <source>
        <dbReference type="EMBL" id="GAG51980.1"/>
    </source>
</evidence>
<dbReference type="InterPro" id="IPR036291">
    <property type="entry name" value="NAD(P)-bd_dom_sf"/>
</dbReference>
<name>X0Y893_9ZZZZ</name>
<organism evidence="2">
    <name type="scientific">marine sediment metagenome</name>
    <dbReference type="NCBI Taxonomy" id="412755"/>
    <lineage>
        <taxon>unclassified sequences</taxon>
        <taxon>metagenomes</taxon>
        <taxon>ecological metagenomes</taxon>
    </lineage>
</organism>
<protein>
    <recommendedName>
        <fullName evidence="1">Gfo/Idh/MocA-like oxidoreductase N-terminal domain-containing protein</fullName>
    </recommendedName>
</protein>
<evidence type="ECO:0000259" key="1">
    <source>
        <dbReference type="Pfam" id="PF01408"/>
    </source>
</evidence>
<gene>
    <name evidence="2" type="ORF">S01H1_75860</name>
</gene>
<sequence length="237" mass="26966">SDIIEGTKQGTSRGNFGMPFLNMEITHVWDPDPKAAERFAKQLDITVAKKYDDMLGKIDGLIFADMLNVPYMKTLAKPYLEAGVPTYLGRPFAYSLRDIDDILESAAKGNTPIIATAKYEHYKEVPALRNKIKNVGRIRIVQVAANTLDFPMHFHIQFMMPKILGYDIKQVSLFYESETRSQYVHETYLYPGKDKQPPYVCTIDGSGIPDSYHIRIVGDQGIETASMLRGYDTWQER</sequence>
<accession>X0Y893</accession>
<dbReference type="EMBL" id="BARS01050864">
    <property type="protein sequence ID" value="GAG51980.1"/>
    <property type="molecule type" value="Genomic_DNA"/>
</dbReference>
<dbReference type="Pfam" id="PF01408">
    <property type="entry name" value="GFO_IDH_MocA"/>
    <property type="match status" value="1"/>
</dbReference>
<feature type="non-terminal residue" evidence="2">
    <location>
        <position position="1"/>
    </location>
</feature>
<dbReference type="Gene3D" id="3.40.50.720">
    <property type="entry name" value="NAD(P)-binding Rossmann-like Domain"/>
    <property type="match status" value="1"/>
</dbReference>
<dbReference type="SUPFAM" id="SSF51735">
    <property type="entry name" value="NAD(P)-binding Rossmann-fold domains"/>
    <property type="match status" value="1"/>
</dbReference>